<dbReference type="Pfam" id="PF10307">
    <property type="entry name" value="HAD_SAK_1"/>
    <property type="match status" value="1"/>
</dbReference>
<dbReference type="OrthoDB" id="5596992at2759"/>
<dbReference type="EMBL" id="LFMY01000013">
    <property type="protein sequence ID" value="OKL56844.1"/>
    <property type="molecule type" value="Genomic_DNA"/>
</dbReference>
<feature type="compositionally biased region" description="Polar residues" evidence="1">
    <location>
        <begin position="447"/>
        <end position="459"/>
    </location>
</feature>
<proteinExistence type="predicted"/>
<dbReference type="GO" id="GO:0008649">
    <property type="term" value="F:rRNA methyltransferase activity"/>
    <property type="evidence" value="ECO:0007669"/>
    <property type="project" value="TreeGrafter"/>
</dbReference>
<protein>
    <recommendedName>
        <fullName evidence="2">Swiss Army Knife RNA repair protein HAD domain-containing protein</fullName>
    </recommendedName>
</protein>
<dbReference type="PANTHER" id="PTHR10335">
    <property type="entry name" value="RRNA 2-O-METHYLTRANSFERASE FIBRILLARIN"/>
    <property type="match status" value="1"/>
</dbReference>
<accession>A0A225AFJ7</accession>
<sequence length="556" mass="62025">MSLSQPAPAQTITNLKRWSVAGKDIPDISQIKAIHVYDFDNTLFSSPLPNPQLWNGSTIGYLQTWEGFAGGGWWHDQNILCATGEGADIEETRAWKGWWNENVVQLVELSMRQKDALTVLLTGRGEANFTDIIKRIVASRQLEFDLICLKPEVGPNGQQFASTMSFKQSFLQALVSTYSQAEEIRVYEDRVKHVKGFREFFSTLNGKHHHMRDGRKPITAEVIHIAEGTRHLDPVNEVAEVQKLINEHNKRYRDPVRNITQSPYGRLKISRSVFHTGYLINNADSSRLVSKYLQPTLPVGLADNNEVKPLANIILISPRPAPKSILQRAGGIGKKLTWRVTGLGHWDSKLWAARVQPVPEKEPFYTESLVPVIVLGLRKGARPIDSSRIQNWQPVEPVDSLVIDTVVGERAILRVEEDNVNEGDWEGPYNKNSKRRHPHARRDEDITNTARDSYDSNPYQPLHEKSSYGRSHPYGSRSQSDTYRGRGRGGRGSGSARGRGNSSRGGGRGRGRGGSAAGGNASFYRSLDDQHMSSDGPYDSRNGHGSSSGGTQPMNY</sequence>
<dbReference type="GO" id="GO:0031428">
    <property type="term" value="C:box C/D methylation guide snoRNP complex"/>
    <property type="evidence" value="ECO:0007669"/>
    <property type="project" value="TreeGrafter"/>
</dbReference>
<gene>
    <name evidence="3" type="ORF">UA08_07980</name>
</gene>
<dbReference type="GeneID" id="31007735"/>
<dbReference type="GO" id="GO:1990259">
    <property type="term" value="F:histone H2AQ104 methyltransferase activity"/>
    <property type="evidence" value="ECO:0007669"/>
    <property type="project" value="TreeGrafter"/>
</dbReference>
<dbReference type="Proteomes" id="UP000214365">
    <property type="component" value="Unassembled WGS sequence"/>
</dbReference>
<dbReference type="GO" id="GO:0003723">
    <property type="term" value="F:RNA binding"/>
    <property type="evidence" value="ECO:0007669"/>
    <property type="project" value="TreeGrafter"/>
</dbReference>
<feature type="domain" description="Swiss Army Knife RNA repair protein HAD" evidence="2">
    <location>
        <begin position="46"/>
        <end position="250"/>
    </location>
</feature>
<dbReference type="PANTHER" id="PTHR10335:SF23">
    <property type="entry name" value="OB FOLD-CONTAINING PROTEIN, NUCLEIC ACID BINDING"/>
    <property type="match status" value="1"/>
</dbReference>
<reference evidence="3 4" key="1">
    <citation type="submission" date="2015-06" db="EMBL/GenBank/DDBJ databases">
        <title>Talaromyces atroroseus IBT 11181 draft genome.</title>
        <authorList>
            <person name="Rasmussen K.B."/>
            <person name="Rasmussen S."/>
            <person name="Petersen B."/>
            <person name="Sicheritz-Ponten T."/>
            <person name="Mortensen U.H."/>
            <person name="Thrane U."/>
        </authorList>
    </citation>
    <scope>NUCLEOTIDE SEQUENCE [LARGE SCALE GENOMIC DNA]</scope>
    <source>
        <strain evidence="3 4">IBT 11181</strain>
    </source>
</reference>
<dbReference type="InterPro" id="IPR018812">
    <property type="entry name" value="SAK_HAD"/>
</dbReference>
<comment type="caution">
    <text evidence="3">The sequence shown here is derived from an EMBL/GenBank/DDBJ whole genome shotgun (WGS) entry which is preliminary data.</text>
</comment>
<evidence type="ECO:0000313" key="3">
    <source>
        <dbReference type="EMBL" id="OKL56844.1"/>
    </source>
</evidence>
<dbReference type="RefSeq" id="XP_020116965.1">
    <property type="nucleotide sequence ID" value="XM_020262889.1"/>
</dbReference>
<dbReference type="GO" id="GO:0000494">
    <property type="term" value="P:box C/D sno(s)RNA 3'-end processing"/>
    <property type="evidence" value="ECO:0007669"/>
    <property type="project" value="TreeGrafter"/>
</dbReference>
<evidence type="ECO:0000259" key="2">
    <source>
        <dbReference type="Pfam" id="PF10307"/>
    </source>
</evidence>
<feature type="compositionally biased region" description="Gly residues" evidence="1">
    <location>
        <begin position="490"/>
        <end position="517"/>
    </location>
</feature>
<evidence type="ECO:0000256" key="1">
    <source>
        <dbReference type="SAM" id="MobiDB-lite"/>
    </source>
</evidence>
<organism evidence="3 4">
    <name type="scientific">Talaromyces atroroseus</name>
    <dbReference type="NCBI Taxonomy" id="1441469"/>
    <lineage>
        <taxon>Eukaryota</taxon>
        <taxon>Fungi</taxon>
        <taxon>Dikarya</taxon>
        <taxon>Ascomycota</taxon>
        <taxon>Pezizomycotina</taxon>
        <taxon>Eurotiomycetes</taxon>
        <taxon>Eurotiomycetidae</taxon>
        <taxon>Eurotiales</taxon>
        <taxon>Trichocomaceae</taxon>
        <taxon>Talaromyces</taxon>
        <taxon>Talaromyces sect. Trachyspermi</taxon>
    </lineage>
</organism>
<feature type="region of interest" description="Disordered" evidence="1">
    <location>
        <begin position="421"/>
        <end position="556"/>
    </location>
</feature>
<name>A0A225AFJ7_TALAT</name>
<evidence type="ECO:0000313" key="4">
    <source>
        <dbReference type="Proteomes" id="UP000214365"/>
    </source>
</evidence>
<dbReference type="GO" id="GO:0032040">
    <property type="term" value="C:small-subunit processome"/>
    <property type="evidence" value="ECO:0007669"/>
    <property type="project" value="TreeGrafter"/>
</dbReference>
<dbReference type="AlphaFoldDB" id="A0A225AFJ7"/>
<feature type="compositionally biased region" description="Polar residues" evidence="1">
    <location>
        <begin position="543"/>
        <end position="556"/>
    </location>
</feature>
<keyword evidence="4" id="KW-1185">Reference proteome</keyword>